<dbReference type="EMBL" id="VSRR010000275">
    <property type="protein sequence ID" value="MPC13354.1"/>
    <property type="molecule type" value="Genomic_DNA"/>
</dbReference>
<accession>A0A5B7CX75</accession>
<name>A0A5B7CX75_PORTR</name>
<comment type="caution">
    <text evidence="1">The sequence shown here is derived from an EMBL/GenBank/DDBJ whole genome shotgun (WGS) entry which is preliminary data.</text>
</comment>
<sequence>MHEVCKLFTADTGYKRQHSIYTPAYTNLTSKDLCHQFSAASHLICQNSVSLKWFIQAVTDRAPQHTSHQPKSVLVPTAIIKKLQKIPY</sequence>
<keyword evidence="2" id="KW-1185">Reference proteome</keyword>
<organism evidence="1 2">
    <name type="scientific">Portunus trituberculatus</name>
    <name type="common">Swimming crab</name>
    <name type="synonym">Neptunus trituberculatus</name>
    <dbReference type="NCBI Taxonomy" id="210409"/>
    <lineage>
        <taxon>Eukaryota</taxon>
        <taxon>Metazoa</taxon>
        <taxon>Ecdysozoa</taxon>
        <taxon>Arthropoda</taxon>
        <taxon>Crustacea</taxon>
        <taxon>Multicrustacea</taxon>
        <taxon>Malacostraca</taxon>
        <taxon>Eumalacostraca</taxon>
        <taxon>Eucarida</taxon>
        <taxon>Decapoda</taxon>
        <taxon>Pleocyemata</taxon>
        <taxon>Brachyura</taxon>
        <taxon>Eubrachyura</taxon>
        <taxon>Portunoidea</taxon>
        <taxon>Portunidae</taxon>
        <taxon>Portuninae</taxon>
        <taxon>Portunus</taxon>
    </lineage>
</organism>
<evidence type="ECO:0000313" key="2">
    <source>
        <dbReference type="Proteomes" id="UP000324222"/>
    </source>
</evidence>
<protein>
    <submittedName>
        <fullName evidence="1">Uncharacterized protein</fullName>
    </submittedName>
</protein>
<gene>
    <name evidence="1" type="ORF">E2C01_006086</name>
</gene>
<dbReference type="AlphaFoldDB" id="A0A5B7CX75"/>
<dbReference type="Proteomes" id="UP000324222">
    <property type="component" value="Unassembled WGS sequence"/>
</dbReference>
<evidence type="ECO:0000313" key="1">
    <source>
        <dbReference type="EMBL" id="MPC13354.1"/>
    </source>
</evidence>
<reference evidence="1 2" key="1">
    <citation type="submission" date="2019-05" db="EMBL/GenBank/DDBJ databases">
        <title>Another draft genome of Portunus trituberculatus and its Hox gene families provides insights of decapod evolution.</title>
        <authorList>
            <person name="Jeong J.-H."/>
            <person name="Song I."/>
            <person name="Kim S."/>
            <person name="Choi T."/>
            <person name="Kim D."/>
            <person name="Ryu S."/>
            <person name="Kim W."/>
        </authorList>
    </citation>
    <scope>NUCLEOTIDE SEQUENCE [LARGE SCALE GENOMIC DNA]</scope>
    <source>
        <tissue evidence="1">Muscle</tissue>
    </source>
</reference>
<proteinExistence type="predicted"/>